<dbReference type="InterPro" id="IPR013899">
    <property type="entry name" value="DUF1771"/>
</dbReference>
<dbReference type="SMART" id="SM01162">
    <property type="entry name" value="DUF1771"/>
    <property type="match status" value="1"/>
</dbReference>
<dbReference type="InterPro" id="IPR053242">
    <property type="entry name" value="PAM2-like_domain"/>
</dbReference>
<dbReference type="PROSITE" id="PS50103">
    <property type="entry name" value="ZF_C3H1"/>
    <property type="match status" value="2"/>
</dbReference>
<dbReference type="InterPro" id="IPR036063">
    <property type="entry name" value="Smr_dom_sf"/>
</dbReference>
<evidence type="ECO:0000313" key="5">
    <source>
        <dbReference type="EMBL" id="PWN96549.1"/>
    </source>
</evidence>
<feature type="compositionally biased region" description="Low complexity" evidence="2">
    <location>
        <begin position="785"/>
        <end position="794"/>
    </location>
</feature>
<feature type="region of interest" description="Disordered" evidence="2">
    <location>
        <begin position="418"/>
        <end position="535"/>
    </location>
</feature>
<feature type="compositionally biased region" description="Pro residues" evidence="2">
    <location>
        <begin position="611"/>
        <end position="620"/>
    </location>
</feature>
<dbReference type="AlphaFoldDB" id="A0A316Z4N0"/>
<dbReference type="Gene3D" id="3.30.1370.110">
    <property type="match status" value="1"/>
</dbReference>
<organism evidence="5 6">
    <name type="scientific">Tilletiopsis washingtonensis</name>
    <dbReference type="NCBI Taxonomy" id="58919"/>
    <lineage>
        <taxon>Eukaryota</taxon>
        <taxon>Fungi</taxon>
        <taxon>Dikarya</taxon>
        <taxon>Basidiomycota</taxon>
        <taxon>Ustilaginomycotina</taxon>
        <taxon>Exobasidiomycetes</taxon>
        <taxon>Entylomatales</taxon>
        <taxon>Entylomatales incertae sedis</taxon>
        <taxon>Tilletiopsis</taxon>
    </lineage>
</organism>
<keyword evidence="1" id="KW-0479">Metal-binding</keyword>
<accession>A0A316Z4N0</accession>
<feature type="region of interest" description="Disordered" evidence="2">
    <location>
        <begin position="781"/>
        <end position="843"/>
    </location>
</feature>
<feature type="compositionally biased region" description="Low complexity" evidence="2">
    <location>
        <begin position="510"/>
        <end position="527"/>
    </location>
</feature>
<protein>
    <recommendedName>
        <fullName evidence="7">DUF1771-domain-containing protein</fullName>
    </recommendedName>
</protein>
<dbReference type="InterPro" id="IPR000571">
    <property type="entry name" value="Znf_CCCH"/>
</dbReference>
<feature type="zinc finger region" description="C3H1-type" evidence="1">
    <location>
        <begin position="747"/>
        <end position="768"/>
    </location>
</feature>
<proteinExistence type="predicted"/>
<feature type="domain" description="Smr" evidence="4">
    <location>
        <begin position="1048"/>
        <end position="1126"/>
    </location>
</feature>
<dbReference type="PANTHER" id="PTHR46651:SF1">
    <property type="entry name" value="SMALL MUTS RELATED FAMILY PROTEIN"/>
    <property type="match status" value="1"/>
</dbReference>
<dbReference type="PANTHER" id="PTHR46651">
    <property type="entry name" value="POLYADENYLATE-BINDING PROTEIN-INTERACTING PROTEIN 7"/>
    <property type="match status" value="1"/>
</dbReference>
<dbReference type="SMART" id="SM00356">
    <property type="entry name" value="ZnF_C3H1"/>
    <property type="match status" value="2"/>
</dbReference>
<feature type="zinc finger region" description="C3H1-type" evidence="1">
    <location>
        <begin position="718"/>
        <end position="744"/>
    </location>
</feature>
<feature type="compositionally biased region" description="Low complexity" evidence="2">
    <location>
        <begin position="418"/>
        <end position="431"/>
    </location>
</feature>
<keyword evidence="1" id="KW-0863">Zinc-finger</keyword>
<name>A0A316Z4N0_9BASI</name>
<keyword evidence="1" id="KW-0862">Zinc</keyword>
<feature type="compositionally biased region" description="Low complexity" evidence="2">
    <location>
        <begin position="307"/>
        <end position="346"/>
    </location>
</feature>
<dbReference type="PROSITE" id="PS50828">
    <property type="entry name" value="SMR"/>
    <property type="match status" value="1"/>
</dbReference>
<feature type="domain" description="C3H1-type" evidence="3">
    <location>
        <begin position="718"/>
        <end position="744"/>
    </location>
</feature>
<feature type="region of interest" description="Disordered" evidence="2">
    <location>
        <begin position="178"/>
        <end position="283"/>
    </location>
</feature>
<dbReference type="Proteomes" id="UP000245946">
    <property type="component" value="Unassembled WGS sequence"/>
</dbReference>
<feature type="compositionally biased region" description="Low complexity" evidence="2">
    <location>
        <begin position="621"/>
        <end position="653"/>
    </location>
</feature>
<feature type="compositionally biased region" description="Pro residues" evidence="2">
    <location>
        <begin position="795"/>
        <end position="815"/>
    </location>
</feature>
<feature type="compositionally biased region" description="Low complexity" evidence="2">
    <location>
        <begin position="207"/>
        <end position="220"/>
    </location>
</feature>
<evidence type="ECO:0000259" key="4">
    <source>
        <dbReference type="PROSITE" id="PS50828"/>
    </source>
</evidence>
<feature type="compositionally biased region" description="Low complexity" evidence="2">
    <location>
        <begin position="46"/>
        <end position="60"/>
    </location>
</feature>
<dbReference type="GeneID" id="37272935"/>
<feature type="region of interest" description="Disordered" evidence="2">
    <location>
        <begin position="1"/>
        <end position="24"/>
    </location>
</feature>
<dbReference type="Gene3D" id="4.10.1000.10">
    <property type="entry name" value="Zinc finger, CCCH-type"/>
    <property type="match status" value="1"/>
</dbReference>
<dbReference type="RefSeq" id="XP_025596828.1">
    <property type="nucleotide sequence ID" value="XM_025745391.1"/>
</dbReference>
<dbReference type="OrthoDB" id="3247158at2759"/>
<reference evidence="5 6" key="1">
    <citation type="journal article" date="2018" name="Mol. Biol. Evol.">
        <title>Broad Genomic Sampling Reveals a Smut Pathogenic Ancestry of the Fungal Clade Ustilaginomycotina.</title>
        <authorList>
            <person name="Kijpornyongpan T."/>
            <person name="Mondo S.J."/>
            <person name="Barry K."/>
            <person name="Sandor L."/>
            <person name="Lee J."/>
            <person name="Lipzen A."/>
            <person name="Pangilinan J."/>
            <person name="LaButti K."/>
            <person name="Hainaut M."/>
            <person name="Henrissat B."/>
            <person name="Grigoriev I.V."/>
            <person name="Spatafora J.W."/>
            <person name="Aime M.C."/>
        </authorList>
    </citation>
    <scope>NUCLEOTIDE SEQUENCE [LARGE SCALE GENOMIC DNA]</scope>
    <source>
        <strain evidence="5 6">MCA 4186</strain>
    </source>
</reference>
<evidence type="ECO:0008006" key="7">
    <source>
        <dbReference type="Google" id="ProtNLM"/>
    </source>
</evidence>
<feature type="region of interest" description="Disordered" evidence="2">
    <location>
        <begin position="46"/>
        <end position="120"/>
    </location>
</feature>
<feature type="compositionally biased region" description="Low complexity" evidence="2">
    <location>
        <begin position="450"/>
        <end position="472"/>
    </location>
</feature>
<sequence length="1129" mass="111569">MSSPRLSPASAAAPAPGGSASAPSTTYARALLEALLLRTPSRRPSAAAIATAATAAAAAAPYRPQKPSSLASSSSVRDGDAGSSDVESPALGAVDARADGSSSDGISTSPPAAPLPPAQRIAQLVAALDDDALDDEERIERVRELLGEALADAEGARPPASRLDGLVLELLHRHREDVSPTGATFAPALSPPQTQGALGSPHRRPASVRSSSSSAAPLHPHVARPWGAAPRTPTGAVPGSANGSPLPSPALTGGWDAALGSDALSPRTGGLGSNGDGAWPTLPASPAPAALAAPHPYGAIGSGSPRASNARTAPWARAAWAGARQAESPWNSNGAANGTSSSALSTSPSFGNGGSANGGNAFASSGLAAALAASSGASSRPASPSPLGSPRLNVSAIEFRPRGAPSSASAGARESWLSASSSAGGNNGTTAPLSMRRLSSNLGGAGSVGSGLARSASGLGTDDSSGSASSPSDDSEPDQDEFSPFGAPASARRRAGGHSALRGGGDWPGSATSASSASGSMSARDSSPLAQAMASHAAEEELGMTPFDVLYSIVNASSSSAAPASLGSESSSTGSNTQPAWTAEQIEDALAANGWDVDATLSAIFESGGAPPGPRGPPSGPRSGSSSVASPVLSHASPAGAGAPRFPRGAGASGVSVMPREAFASHRLAAASSPRFAAAAPRSPHMAAAGAASGSVGAVPALASPSPADQLSHAGSGSGPGRVCRYFLAGECRRADCRFSHDLGRALCRFWLRGQCLNSPCSFLHDSDVVQALASGIAGGGPGASSGMPVGAGPDTPPLPPSEDFPELQPLPPAGPKGRNGKVIPGAPTGPAAPSAGADSSRTRWATALARGGKGSPHSPMALVASGEAAVTLGGSRSSAARAPPSGPRGAATAASAPARSTRIVLRAPALLPTLATGRAAAAAYSATRGTAAALSEQRNKCLARAAEAWKAGDGAAARQWSAEGQALNARVAEEQRLAVGVLLSDRHAALRERLIAETAGAAQPSDEGGARALRGQAAGAGLGLCLGVAPRGVAPQQTTEERTEFLLDLHALHAAEATAAVERFLLGLEAERRRGIAYLAVGSGRHTSTDTDRRRVGLSQAVRAWLAGWSYPYVEHDGVLAVDPLTHA</sequence>
<dbReference type="Pfam" id="PF14608">
    <property type="entry name" value="zf-CCCH_2"/>
    <property type="match status" value="2"/>
</dbReference>
<evidence type="ECO:0000256" key="1">
    <source>
        <dbReference type="PROSITE-ProRule" id="PRU00723"/>
    </source>
</evidence>
<feature type="region of interest" description="Disordered" evidence="2">
    <location>
        <begin position="302"/>
        <end position="346"/>
    </location>
</feature>
<dbReference type="SUPFAM" id="SSF160443">
    <property type="entry name" value="SMR domain-like"/>
    <property type="match status" value="1"/>
</dbReference>
<evidence type="ECO:0000313" key="6">
    <source>
        <dbReference type="Proteomes" id="UP000245946"/>
    </source>
</evidence>
<dbReference type="GO" id="GO:0008270">
    <property type="term" value="F:zinc ion binding"/>
    <property type="evidence" value="ECO:0007669"/>
    <property type="project" value="UniProtKB-KW"/>
</dbReference>
<dbReference type="STRING" id="58919.A0A316Z4N0"/>
<dbReference type="EMBL" id="KZ819298">
    <property type="protein sequence ID" value="PWN96549.1"/>
    <property type="molecule type" value="Genomic_DNA"/>
</dbReference>
<keyword evidence="6" id="KW-1185">Reference proteome</keyword>
<evidence type="ECO:0000256" key="2">
    <source>
        <dbReference type="SAM" id="MobiDB-lite"/>
    </source>
</evidence>
<gene>
    <name evidence="5" type="ORF">FA09DRAFT_361717</name>
</gene>
<feature type="region of interest" description="Disordered" evidence="2">
    <location>
        <begin position="875"/>
        <end position="897"/>
    </location>
</feature>
<feature type="domain" description="C3H1-type" evidence="3">
    <location>
        <begin position="747"/>
        <end position="768"/>
    </location>
</feature>
<dbReference type="Pfam" id="PF08590">
    <property type="entry name" value="DUF1771"/>
    <property type="match status" value="1"/>
</dbReference>
<evidence type="ECO:0000259" key="3">
    <source>
        <dbReference type="PROSITE" id="PS50103"/>
    </source>
</evidence>
<feature type="compositionally biased region" description="Polar residues" evidence="2">
    <location>
        <begin position="100"/>
        <end position="109"/>
    </location>
</feature>
<feature type="region of interest" description="Disordered" evidence="2">
    <location>
        <begin position="604"/>
        <end position="653"/>
    </location>
</feature>
<feature type="compositionally biased region" description="Low complexity" evidence="2">
    <location>
        <begin position="825"/>
        <end position="840"/>
    </location>
</feature>
<dbReference type="InterPro" id="IPR002625">
    <property type="entry name" value="Smr_dom"/>
</dbReference>